<dbReference type="SUPFAM" id="SSF111369">
    <property type="entry name" value="HlyD-like secretion proteins"/>
    <property type="match status" value="1"/>
</dbReference>
<protein>
    <submittedName>
        <fullName evidence="6">Efflux RND transporter periplasmic adaptor subunit</fullName>
    </submittedName>
</protein>
<dbReference type="NCBIfam" id="TIGR01730">
    <property type="entry name" value="RND_mfp"/>
    <property type="match status" value="1"/>
</dbReference>
<evidence type="ECO:0000256" key="1">
    <source>
        <dbReference type="ARBA" id="ARBA00009477"/>
    </source>
</evidence>
<gene>
    <name evidence="6" type="ORF">KI810_11450</name>
</gene>
<dbReference type="InterPro" id="IPR058624">
    <property type="entry name" value="MdtA-like_HH"/>
</dbReference>
<dbReference type="InterPro" id="IPR058792">
    <property type="entry name" value="Beta-barrel_RND_2"/>
</dbReference>
<dbReference type="Pfam" id="PF25876">
    <property type="entry name" value="HH_MFP_RND"/>
    <property type="match status" value="1"/>
</dbReference>
<evidence type="ECO:0000313" key="6">
    <source>
        <dbReference type="EMBL" id="MBT0653673.1"/>
    </source>
</evidence>
<sequence>MANEDLTKLKIEKKDRQGAPRAHKRALFWIVLFLLFVVAAFLLWGGLGPRVEIETTTVSQVYPSQGFTLLNASGYVVAQRKAAVASKATGRLEWLGVEEGSRVRAGEVLARLENRDVAAAREQAAANLVTAKAGLEQARAEQDDAGQAFSRQKELLSQGIVAQSEYDVAEARFKRAKAGVAGADAAVNSAAAALRGADVALEYTLIRAPFDAVVLTKDADVGDIVTPLGAAANAKAAVVTIADMKSLQVEADVSEANLGKVKEGQPCEIQLDALPDVRFRGVLHTVVPTADRSKATVMVKVRFLDPDRRILPEMSAKVAFLERPVAETEQRPKTSVSQSAVAARGGKQVVYLVKGDRVVEAVVTLGKRIGDQVEILSGVRPGDSVALKPLDKLKDGTKIKTAEK</sequence>
<dbReference type="InterPro" id="IPR058637">
    <property type="entry name" value="YknX-like_C"/>
</dbReference>
<reference evidence="6 7" key="1">
    <citation type="submission" date="2021-05" db="EMBL/GenBank/DDBJ databases">
        <title>The draft genome of Geobacter luticola JCM 17780.</title>
        <authorList>
            <person name="Xu Z."/>
            <person name="Masuda Y."/>
            <person name="Itoh H."/>
            <person name="Senoo K."/>
        </authorList>
    </citation>
    <scope>NUCLEOTIDE SEQUENCE [LARGE SCALE GENOMIC DNA]</scope>
    <source>
        <strain evidence="6 7">JCM 17780</strain>
    </source>
</reference>
<feature type="domain" description="Multidrug resistance protein MdtA-like alpha-helical hairpin" evidence="3">
    <location>
        <begin position="128"/>
        <end position="204"/>
    </location>
</feature>
<feature type="domain" description="YknX-like C-terminal permuted SH3-like" evidence="5">
    <location>
        <begin position="337"/>
        <end position="400"/>
    </location>
</feature>
<dbReference type="PANTHER" id="PTHR30469">
    <property type="entry name" value="MULTIDRUG RESISTANCE PROTEIN MDTA"/>
    <property type="match status" value="1"/>
</dbReference>
<evidence type="ECO:0000259" key="3">
    <source>
        <dbReference type="Pfam" id="PF25876"/>
    </source>
</evidence>
<name>A0ABS5SE79_9BACT</name>
<evidence type="ECO:0000256" key="2">
    <source>
        <dbReference type="SAM" id="Phobius"/>
    </source>
</evidence>
<organism evidence="6 7">
    <name type="scientific">Geomobilimonas luticola</name>
    <dbReference type="NCBI Taxonomy" id="1114878"/>
    <lineage>
        <taxon>Bacteria</taxon>
        <taxon>Pseudomonadati</taxon>
        <taxon>Thermodesulfobacteriota</taxon>
        <taxon>Desulfuromonadia</taxon>
        <taxon>Geobacterales</taxon>
        <taxon>Geobacteraceae</taxon>
        <taxon>Geomobilimonas</taxon>
    </lineage>
</organism>
<feature type="domain" description="CusB-like beta-barrel" evidence="4">
    <location>
        <begin position="249"/>
        <end position="320"/>
    </location>
</feature>
<keyword evidence="2" id="KW-0812">Transmembrane</keyword>
<dbReference type="Pfam" id="PF25954">
    <property type="entry name" value="Beta-barrel_RND_2"/>
    <property type="match status" value="1"/>
</dbReference>
<accession>A0ABS5SE79</accession>
<comment type="caution">
    <text evidence="6">The sequence shown here is derived from an EMBL/GenBank/DDBJ whole genome shotgun (WGS) entry which is preliminary data.</text>
</comment>
<keyword evidence="2" id="KW-1133">Transmembrane helix</keyword>
<dbReference type="Gene3D" id="2.40.30.170">
    <property type="match status" value="1"/>
</dbReference>
<dbReference type="EMBL" id="JAHCVK010000004">
    <property type="protein sequence ID" value="MBT0653673.1"/>
    <property type="molecule type" value="Genomic_DNA"/>
</dbReference>
<proteinExistence type="inferred from homology"/>
<comment type="similarity">
    <text evidence="1">Belongs to the membrane fusion protein (MFP) (TC 8.A.1) family.</text>
</comment>
<dbReference type="Gene3D" id="1.10.287.470">
    <property type="entry name" value="Helix hairpin bin"/>
    <property type="match status" value="1"/>
</dbReference>
<evidence type="ECO:0000313" key="7">
    <source>
        <dbReference type="Proteomes" id="UP000756860"/>
    </source>
</evidence>
<evidence type="ECO:0000259" key="5">
    <source>
        <dbReference type="Pfam" id="PF25989"/>
    </source>
</evidence>
<dbReference type="RefSeq" id="WP_214175666.1">
    <property type="nucleotide sequence ID" value="NZ_JAHCVK010000004.1"/>
</dbReference>
<dbReference type="PANTHER" id="PTHR30469:SF38">
    <property type="entry name" value="HLYD FAMILY SECRETION PROTEIN"/>
    <property type="match status" value="1"/>
</dbReference>
<evidence type="ECO:0000259" key="4">
    <source>
        <dbReference type="Pfam" id="PF25954"/>
    </source>
</evidence>
<dbReference type="Pfam" id="PF25989">
    <property type="entry name" value="YknX_C"/>
    <property type="match status" value="1"/>
</dbReference>
<dbReference type="Proteomes" id="UP000756860">
    <property type="component" value="Unassembled WGS sequence"/>
</dbReference>
<dbReference type="InterPro" id="IPR006143">
    <property type="entry name" value="RND_pump_MFP"/>
</dbReference>
<dbReference type="Gene3D" id="2.40.420.20">
    <property type="match status" value="1"/>
</dbReference>
<keyword evidence="2" id="KW-0472">Membrane</keyword>
<keyword evidence="7" id="KW-1185">Reference proteome</keyword>
<feature type="transmembrane region" description="Helical" evidence="2">
    <location>
        <begin position="26"/>
        <end position="47"/>
    </location>
</feature>
<dbReference type="Gene3D" id="2.40.50.100">
    <property type="match status" value="1"/>
</dbReference>